<comment type="caution">
    <text evidence="1">The sequence shown here is derived from an EMBL/GenBank/DDBJ whole genome shotgun (WGS) entry which is preliminary data.</text>
</comment>
<evidence type="ECO:0000313" key="2">
    <source>
        <dbReference type="Proteomes" id="UP000013785"/>
    </source>
</evidence>
<name>R3TJH7_9ENTE</name>
<evidence type="ECO:0000313" key="1">
    <source>
        <dbReference type="EMBL" id="EOL41544.1"/>
    </source>
</evidence>
<evidence type="ECO:0008006" key="3">
    <source>
        <dbReference type="Google" id="ProtNLM"/>
    </source>
</evidence>
<protein>
    <recommendedName>
        <fullName evidence="3">WYL domain-containing protein</fullName>
    </recommendedName>
</protein>
<sequence length="412" mass="49139">MSRRFNELIKEFNTIRSYARDFYINGFKQREDFDEKSLRSYDNERRRIESYLHPYIQWEQTAQGKTIRLDLKQEQLDTNPFFKLWQTKSFTKNDIFLHFVLLDCLTRFDTLSLSELTELIHQDYLSLFENAPILSEITVRNKLKEYCQIGILHETEKDKRRSYQFVSPIKLNEKMIPVLHFYKEIFPGGVIGQFLLDQIDTPSASPFLFKHHFIVHSLDELVVLKCLTAITEKRTLHIIKYNNKPVSFSPFSLYISTETGRQYLVGFIHKKLLTSIRIDTIKELSLGKEIKNYLELAERFSKLKNTSWNASFNRNSLKYLGVLLYIEEGKEEYLLTRINREKRMGTWRRIDESTVLFEIELLDLFAINPFLRTFMGRIISIESTDEKWKHLFIHDMKEMIALYQPSEEVLDD</sequence>
<dbReference type="EMBL" id="AJAT01000018">
    <property type="protein sequence ID" value="EOL41544.1"/>
    <property type="molecule type" value="Genomic_DNA"/>
</dbReference>
<dbReference type="Proteomes" id="UP000013785">
    <property type="component" value="Unassembled WGS sequence"/>
</dbReference>
<gene>
    <name evidence="1" type="ORF">UC3_03107</name>
</gene>
<organism evidence="1 2">
    <name type="scientific">Enterococcus phoeniculicola ATCC BAA-412</name>
    <dbReference type="NCBI Taxonomy" id="1158610"/>
    <lineage>
        <taxon>Bacteria</taxon>
        <taxon>Bacillati</taxon>
        <taxon>Bacillota</taxon>
        <taxon>Bacilli</taxon>
        <taxon>Lactobacillales</taxon>
        <taxon>Enterococcaceae</taxon>
        <taxon>Enterococcus</taxon>
    </lineage>
</organism>
<reference evidence="1 2" key="1">
    <citation type="submission" date="2013-02" db="EMBL/GenBank/DDBJ databases">
        <title>The Genome Sequence of Enterococcus phoeniculicola BAA-412.</title>
        <authorList>
            <consortium name="The Broad Institute Genome Sequencing Platform"/>
            <consortium name="The Broad Institute Genome Sequencing Center for Infectious Disease"/>
            <person name="Earl A.M."/>
            <person name="Gilmore M.S."/>
            <person name="Lebreton F."/>
            <person name="Walker B."/>
            <person name="Young S.K."/>
            <person name="Zeng Q."/>
            <person name="Gargeya S."/>
            <person name="Fitzgerald M."/>
            <person name="Haas B."/>
            <person name="Abouelleil A."/>
            <person name="Alvarado L."/>
            <person name="Arachchi H.M."/>
            <person name="Berlin A.M."/>
            <person name="Chapman S.B."/>
            <person name="Dewar J."/>
            <person name="Goldberg J."/>
            <person name="Griggs A."/>
            <person name="Gujja S."/>
            <person name="Hansen M."/>
            <person name="Howarth C."/>
            <person name="Imamovic A."/>
            <person name="Larimer J."/>
            <person name="McCowan C."/>
            <person name="Murphy C."/>
            <person name="Neiman D."/>
            <person name="Pearson M."/>
            <person name="Priest M."/>
            <person name="Roberts A."/>
            <person name="Saif S."/>
            <person name="Shea T."/>
            <person name="Sisk P."/>
            <person name="Sykes S."/>
            <person name="Wortman J."/>
            <person name="Nusbaum C."/>
            <person name="Birren B."/>
        </authorList>
    </citation>
    <scope>NUCLEOTIDE SEQUENCE [LARGE SCALE GENOMIC DNA]</scope>
    <source>
        <strain evidence="1 2">ATCC BAA-412</strain>
    </source>
</reference>
<dbReference type="OrthoDB" id="9814277at2"/>
<proteinExistence type="predicted"/>
<dbReference type="AlphaFoldDB" id="R3TJH7"/>
<accession>R3TJH7</accession>
<dbReference type="PATRIC" id="fig|1158610.3.peg.3093"/>
<dbReference type="RefSeq" id="WP_010769741.1">
    <property type="nucleotide sequence ID" value="NZ_ASWE01000001.1"/>
</dbReference>
<dbReference type="eggNOG" id="COG2378">
    <property type="taxonomic scope" value="Bacteria"/>
</dbReference>
<dbReference type="HOGENOM" id="CLU_054548_0_0_9"/>
<dbReference type="STRING" id="154621.RV11_GL000918"/>
<keyword evidence="2" id="KW-1185">Reference proteome</keyword>